<proteinExistence type="inferred from homology"/>
<comment type="similarity">
    <text evidence="3 8">Belongs to the LuxC family.</text>
</comment>
<dbReference type="EC" id="1.2.1.50" evidence="8"/>
<dbReference type="AlphaFoldDB" id="A0A849CAK4"/>
<dbReference type="Pfam" id="PF05893">
    <property type="entry name" value="LuxC"/>
    <property type="match status" value="1"/>
</dbReference>
<comment type="caution">
    <text evidence="9">The sequence shown here is derived from an EMBL/GenBank/DDBJ whole genome shotgun (WGS) entry which is preliminary data.</text>
</comment>
<dbReference type="PIRSF" id="PIRSF009414">
    <property type="entry name" value="LuxC"/>
    <property type="match status" value="1"/>
</dbReference>
<name>A0A849CAK4_9NOCA</name>
<evidence type="ECO:0000256" key="4">
    <source>
        <dbReference type="ARBA" id="ARBA00022857"/>
    </source>
</evidence>
<keyword evidence="5 8" id="KW-0560">Oxidoreductase</keyword>
<comment type="catalytic activity">
    <reaction evidence="7 8">
        <text>a long-chain fatty aldehyde + NADP(+) + CoA = a long-chain fatty acyl-CoA + NADPH + H(+)</text>
        <dbReference type="Rhea" id="RHEA:15437"/>
        <dbReference type="ChEBI" id="CHEBI:15378"/>
        <dbReference type="ChEBI" id="CHEBI:17176"/>
        <dbReference type="ChEBI" id="CHEBI:57287"/>
        <dbReference type="ChEBI" id="CHEBI:57783"/>
        <dbReference type="ChEBI" id="CHEBI:58349"/>
        <dbReference type="ChEBI" id="CHEBI:83139"/>
        <dbReference type="EC" id="1.2.1.50"/>
    </reaction>
</comment>
<evidence type="ECO:0000256" key="5">
    <source>
        <dbReference type="ARBA" id="ARBA00023002"/>
    </source>
</evidence>
<evidence type="ECO:0000256" key="1">
    <source>
        <dbReference type="ARBA" id="ARBA00003277"/>
    </source>
</evidence>
<comment type="pathway">
    <text evidence="2">Lipid metabolism; fatty acid reduction for biolumincescence.</text>
</comment>
<sequence length="481" mass="52953">MTVRKKRLPFVVSGRRLDGKPGRTVTVSSPTGLELEMPRFDAELASEMIEANRQSLADLPLQEILSFLNRAGKNWKSEEYVRRRFYVRQLQDILGYSDPAANAEADRIAILLTSHARMYDMIAAELGSRYIVDDWTAREECWVRALPRGLVLHILPSNVPLSCAISIVRGIITKNVSVAKMGAGDLLTAVALALTFTDLSTTHPVTRSMNAVYWEHDNPEGLRLLGAADAVCAWGAEEAIAHAQRHARIDAAVTSFGPKESFAIIDASMDPAAAAKGLAHDVAIYDQRACFSIRRVYLTGPAEPFLELLRKEMDRHEELLPPSALTDDKSASIQIARREELFFGAGVHGSDALAWTIVVCPANEGYTDHPLSRILYVYPVESLSEAYQYAHPGVQTVAAHPWHLLPEHRDEFAKRGVSRFVELGLVHLFRIGGTHDSINPLQGLVRLVSTEAPGSVHGKGMVVNLDETAMLQAGTLKDLVL</sequence>
<dbReference type="InterPro" id="IPR016162">
    <property type="entry name" value="Ald_DH_N"/>
</dbReference>
<keyword evidence="10" id="KW-1185">Reference proteome</keyword>
<organism evidence="9 10">
    <name type="scientific">Nocardia uniformis</name>
    <dbReference type="NCBI Taxonomy" id="53432"/>
    <lineage>
        <taxon>Bacteria</taxon>
        <taxon>Bacillati</taxon>
        <taxon>Actinomycetota</taxon>
        <taxon>Actinomycetes</taxon>
        <taxon>Mycobacteriales</taxon>
        <taxon>Nocardiaceae</taxon>
        <taxon>Nocardia</taxon>
    </lineage>
</organism>
<dbReference type="InterPro" id="IPR016163">
    <property type="entry name" value="Ald_DH_C"/>
</dbReference>
<dbReference type="GO" id="GO:0008218">
    <property type="term" value="P:bioluminescence"/>
    <property type="evidence" value="ECO:0007669"/>
    <property type="project" value="UniProtKB-KW"/>
</dbReference>
<evidence type="ECO:0000256" key="6">
    <source>
        <dbReference type="ARBA" id="ARBA00023223"/>
    </source>
</evidence>
<evidence type="ECO:0000256" key="7">
    <source>
        <dbReference type="ARBA" id="ARBA00049412"/>
    </source>
</evidence>
<keyword evidence="4 8" id="KW-0521">NADP</keyword>
<dbReference type="InterPro" id="IPR008670">
    <property type="entry name" value="CoA_reduct_LuxC"/>
</dbReference>
<evidence type="ECO:0000313" key="9">
    <source>
        <dbReference type="EMBL" id="NNH75654.1"/>
    </source>
</evidence>
<accession>A0A849CAK4</accession>
<keyword evidence="6" id="KW-0455">Luminescence</keyword>
<evidence type="ECO:0000256" key="2">
    <source>
        <dbReference type="ARBA" id="ARBA00004908"/>
    </source>
</evidence>
<dbReference type="GO" id="GO:0003995">
    <property type="term" value="F:acyl-CoA dehydrogenase activity"/>
    <property type="evidence" value="ECO:0007669"/>
    <property type="project" value="InterPro"/>
</dbReference>
<dbReference type="RefSeq" id="WP_170264381.1">
    <property type="nucleotide sequence ID" value="NZ_JABELX010000025.1"/>
</dbReference>
<dbReference type="InterPro" id="IPR016161">
    <property type="entry name" value="Ald_DH/histidinol_DH"/>
</dbReference>
<dbReference type="Proteomes" id="UP000586827">
    <property type="component" value="Unassembled WGS sequence"/>
</dbReference>
<reference evidence="9 10" key="1">
    <citation type="submission" date="2020-05" db="EMBL/GenBank/DDBJ databases">
        <title>MicrobeNet Type strains.</title>
        <authorList>
            <person name="Nicholson A.C."/>
        </authorList>
    </citation>
    <scope>NUCLEOTIDE SEQUENCE [LARGE SCALE GENOMIC DNA]</scope>
    <source>
        <strain evidence="9 10">JCM 3224</strain>
    </source>
</reference>
<protein>
    <recommendedName>
        <fullName evidence="8">Acyl-CoA reductase</fullName>
        <ecNumber evidence="8">1.2.1.50</ecNumber>
    </recommendedName>
</protein>
<dbReference type="Gene3D" id="3.40.309.10">
    <property type="entry name" value="Aldehyde Dehydrogenase, Chain A, domain 2"/>
    <property type="match status" value="1"/>
</dbReference>
<gene>
    <name evidence="9" type="ORF">HLB23_38370</name>
</gene>
<dbReference type="EMBL" id="JABELX010000025">
    <property type="protein sequence ID" value="NNH75654.1"/>
    <property type="molecule type" value="Genomic_DNA"/>
</dbReference>
<dbReference type="GO" id="GO:0050062">
    <property type="term" value="F:long-chain-fatty-acyl-CoA reductase activity"/>
    <property type="evidence" value="ECO:0007669"/>
    <property type="project" value="UniProtKB-EC"/>
</dbReference>
<evidence type="ECO:0000256" key="3">
    <source>
        <dbReference type="ARBA" id="ARBA00010915"/>
    </source>
</evidence>
<dbReference type="SUPFAM" id="SSF53720">
    <property type="entry name" value="ALDH-like"/>
    <property type="match status" value="1"/>
</dbReference>
<evidence type="ECO:0000256" key="8">
    <source>
        <dbReference type="PIRNR" id="PIRNR009414"/>
    </source>
</evidence>
<dbReference type="Gene3D" id="3.40.605.10">
    <property type="entry name" value="Aldehyde Dehydrogenase, Chain A, domain 1"/>
    <property type="match status" value="1"/>
</dbReference>
<dbReference type="UniPathway" id="UPA00569"/>
<evidence type="ECO:0000313" key="10">
    <source>
        <dbReference type="Proteomes" id="UP000586827"/>
    </source>
</evidence>
<comment type="function">
    <text evidence="1">LuxC is the fatty acid reductase enzyme responsible for synthesis of the aldehyde substrate for the luminescent reaction catalyzed by luciferase.</text>
</comment>